<dbReference type="EMBL" id="JASCXX010000009">
    <property type="protein sequence ID" value="MDI6449282.1"/>
    <property type="molecule type" value="Genomic_DNA"/>
</dbReference>
<comment type="caution">
    <text evidence="5">The sequence shown here is derived from an EMBL/GenBank/DDBJ whole genome shotgun (WGS) entry which is preliminary data.</text>
</comment>
<dbReference type="InterPro" id="IPR036388">
    <property type="entry name" value="WH-like_DNA-bd_sf"/>
</dbReference>
<dbReference type="Gene3D" id="1.10.4040.10">
    <property type="entry name" value="Penicillinase repressor domain"/>
    <property type="match status" value="1"/>
</dbReference>
<dbReference type="Gene3D" id="1.10.10.10">
    <property type="entry name" value="Winged helix-like DNA-binding domain superfamily/Winged helix DNA-binding domain"/>
    <property type="match status" value="1"/>
</dbReference>
<dbReference type="SUPFAM" id="SSF46785">
    <property type="entry name" value="Winged helix' DNA-binding domain"/>
    <property type="match status" value="1"/>
</dbReference>
<proteinExistence type="inferred from homology"/>
<accession>A0AAW6TVA5</accession>
<evidence type="ECO:0000256" key="1">
    <source>
        <dbReference type="ARBA" id="ARBA00011046"/>
    </source>
</evidence>
<keyword evidence="2" id="KW-0805">Transcription regulation</keyword>
<dbReference type="Proteomes" id="UP001431776">
    <property type="component" value="Unassembled WGS sequence"/>
</dbReference>
<evidence type="ECO:0000256" key="2">
    <source>
        <dbReference type="ARBA" id="ARBA00023015"/>
    </source>
</evidence>
<reference evidence="5" key="1">
    <citation type="submission" date="2023-05" db="EMBL/GenBank/DDBJ databases">
        <title>Anaerotaeda fermentans gen. nov., sp. nov., a novel anaerobic planctomycete of the new family within the order Sedimentisphaerales isolated from Taman Peninsula, Russia.</title>
        <authorList>
            <person name="Khomyakova M.A."/>
            <person name="Merkel A.Y."/>
            <person name="Slobodkin A.I."/>
        </authorList>
    </citation>
    <scope>NUCLEOTIDE SEQUENCE</scope>
    <source>
        <strain evidence="5">M17dextr</strain>
    </source>
</reference>
<keyword evidence="3" id="KW-0238">DNA-binding</keyword>
<keyword evidence="6" id="KW-1185">Reference proteome</keyword>
<dbReference type="GO" id="GO:0045892">
    <property type="term" value="P:negative regulation of DNA-templated transcription"/>
    <property type="evidence" value="ECO:0007669"/>
    <property type="project" value="InterPro"/>
</dbReference>
<dbReference type="RefSeq" id="WP_349244688.1">
    <property type="nucleotide sequence ID" value="NZ_JASCXX010000009.1"/>
</dbReference>
<comment type="similarity">
    <text evidence="1">Belongs to the BlaI transcriptional regulatory family.</text>
</comment>
<sequence length="128" mass="14922">MATRKHELTEAEWEIIQVVWEHEPCAAPTVQEALQARKKWTYSTVKTLMDRMVAKGLLSTERIRNLILYRSAVTQKQARKGEVAKTLTRAFGGAFTPMMQFMLESHSLSDTELAELESMIRKRRRRER</sequence>
<evidence type="ECO:0000256" key="3">
    <source>
        <dbReference type="ARBA" id="ARBA00023125"/>
    </source>
</evidence>
<dbReference type="InterPro" id="IPR005650">
    <property type="entry name" value="BlaI_family"/>
</dbReference>
<evidence type="ECO:0000256" key="4">
    <source>
        <dbReference type="ARBA" id="ARBA00023163"/>
    </source>
</evidence>
<dbReference type="AlphaFoldDB" id="A0AAW6TVA5"/>
<dbReference type="InterPro" id="IPR036390">
    <property type="entry name" value="WH_DNA-bd_sf"/>
</dbReference>
<gene>
    <name evidence="5" type="ORF">QJ522_09535</name>
</gene>
<organism evidence="5 6">
    <name type="scientific">Anaerobaca lacustris</name>
    <dbReference type="NCBI Taxonomy" id="3044600"/>
    <lineage>
        <taxon>Bacteria</taxon>
        <taxon>Pseudomonadati</taxon>
        <taxon>Planctomycetota</taxon>
        <taxon>Phycisphaerae</taxon>
        <taxon>Sedimentisphaerales</taxon>
        <taxon>Anaerobacaceae</taxon>
        <taxon>Anaerobaca</taxon>
    </lineage>
</organism>
<evidence type="ECO:0000313" key="5">
    <source>
        <dbReference type="EMBL" id="MDI6449282.1"/>
    </source>
</evidence>
<dbReference type="PIRSF" id="PIRSF019455">
    <property type="entry name" value="CopR_AtkY"/>
    <property type="match status" value="1"/>
</dbReference>
<name>A0AAW6TVA5_9BACT</name>
<evidence type="ECO:0000313" key="6">
    <source>
        <dbReference type="Proteomes" id="UP001431776"/>
    </source>
</evidence>
<dbReference type="Pfam" id="PF03965">
    <property type="entry name" value="Penicillinase_R"/>
    <property type="match status" value="1"/>
</dbReference>
<dbReference type="GO" id="GO:0003677">
    <property type="term" value="F:DNA binding"/>
    <property type="evidence" value="ECO:0007669"/>
    <property type="project" value="UniProtKB-KW"/>
</dbReference>
<keyword evidence="4" id="KW-0804">Transcription</keyword>
<protein>
    <submittedName>
        <fullName evidence="5">BlaI/MecI/CopY family transcriptional regulator</fullName>
    </submittedName>
</protein>